<evidence type="ECO:0000313" key="3">
    <source>
        <dbReference type="Proteomes" id="UP000886887"/>
    </source>
</evidence>
<accession>A0A9D1CPD5</accession>
<dbReference type="Pfam" id="PF13483">
    <property type="entry name" value="Lactamase_B_3"/>
    <property type="match status" value="1"/>
</dbReference>
<dbReference type="Proteomes" id="UP000886887">
    <property type="component" value="Unassembled WGS sequence"/>
</dbReference>
<dbReference type="InterPro" id="IPR036866">
    <property type="entry name" value="RibonucZ/Hydroxyglut_hydro"/>
</dbReference>
<dbReference type="SUPFAM" id="SSF56281">
    <property type="entry name" value="Metallo-hydrolase/oxidoreductase"/>
    <property type="match status" value="1"/>
</dbReference>
<sequence>MREIQVSYLNHSGFRVVVDGLCMVFDYWPGEDGQRGKLTRADLSGYDQVIVFVSHSHPDHFTPEIYDWVEPDRVHYVLGYDVPEPYLGHRLRPGQELRVASAFITAYGSTDAGVSFLVRCHGATVFHAGDLNLWHWRDVSTTREIEAAERAFHEAVKPLEGLSIDVAFFPVDPRQGSMYDAGAGYFAMAVKPRLMIPMHFQGRDDVALEFVRLNRSRRTEMVALTRPFASTSCLLQETVPAEANPSPEPAPEPPQAQDAPAQAEEAHETEE</sequence>
<reference evidence="2" key="1">
    <citation type="submission" date="2020-10" db="EMBL/GenBank/DDBJ databases">
        <authorList>
            <person name="Gilroy R."/>
        </authorList>
    </citation>
    <scope>NUCLEOTIDE SEQUENCE</scope>
    <source>
        <strain evidence="2">ChiSxjej2B14-6234</strain>
    </source>
</reference>
<dbReference type="PANTHER" id="PTHR42967">
    <property type="entry name" value="METAL DEPENDENT HYDROLASE"/>
    <property type="match status" value="1"/>
</dbReference>
<name>A0A9D1CPD5_9FIRM</name>
<comment type="caution">
    <text evidence="2">The sequence shown here is derived from an EMBL/GenBank/DDBJ whole genome shotgun (WGS) entry which is preliminary data.</text>
</comment>
<reference evidence="2" key="2">
    <citation type="journal article" date="2021" name="PeerJ">
        <title>Extensive microbial diversity within the chicken gut microbiome revealed by metagenomics and culture.</title>
        <authorList>
            <person name="Gilroy R."/>
            <person name="Ravi A."/>
            <person name="Getino M."/>
            <person name="Pursley I."/>
            <person name="Horton D.L."/>
            <person name="Alikhan N.F."/>
            <person name="Baker D."/>
            <person name="Gharbi K."/>
            <person name="Hall N."/>
            <person name="Watson M."/>
            <person name="Adriaenssens E.M."/>
            <person name="Foster-Nyarko E."/>
            <person name="Jarju S."/>
            <person name="Secka A."/>
            <person name="Antonio M."/>
            <person name="Oren A."/>
            <person name="Chaudhuri R.R."/>
            <person name="La Ragione R."/>
            <person name="Hildebrand F."/>
            <person name="Pallen M.J."/>
        </authorList>
    </citation>
    <scope>NUCLEOTIDE SEQUENCE</scope>
    <source>
        <strain evidence="2">ChiSxjej2B14-6234</strain>
    </source>
</reference>
<gene>
    <name evidence="2" type="ORF">IAB73_00720</name>
</gene>
<organism evidence="2 3">
    <name type="scientific">Candidatus Onthenecus intestinigallinarum</name>
    <dbReference type="NCBI Taxonomy" id="2840875"/>
    <lineage>
        <taxon>Bacteria</taxon>
        <taxon>Bacillati</taxon>
        <taxon>Bacillota</taxon>
        <taxon>Clostridia</taxon>
        <taxon>Eubacteriales</taxon>
        <taxon>Candidatus Onthenecus</taxon>
    </lineage>
</organism>
<dbReference type="Gene3D" id="3.60.15.10">
    <property type="entry name" value="Ribonuclease Z/Hydroxyacylglutathione hydrolase-like"/>
    <property type="match status" value="1"/>
</dbReference>
<dbReference type="PANTHER" id="PTHR42967:SF1">
    <property type="entry name" value="MBL FOLD METALLO-HYDROLASE"/>
    <property type="match status" value="1"/>
</dbReference>
<feature type="region of interest" description="Disordered" evidence="1">
    <location>
        <begin position="235"/>
        <end position="271"/>
    </location>
</feature>
<dbReference type="EMBL" id="DVFJ01000002">
    <property type="protein sequence ID" value="HIQ70731.1"/>
    <property type="molecule type" value="Genomic_DNA"/>
</dbReference>
<dbReference type="AlphaFoldDB" id="A0A9D1CPD5"/>
<evidence type="ECO:0000256" key="1">
    <source>
        <dbReference type="SAM" id="MobiDB-lite"/>
    </source>
</evidence>
<protein>
    <submittedName>
        <fullName evidence="2">MBL fold metallo-hydrolase</fullName>
    </submittedName>
</protein>
<evidence type="ECO:0000313" key="2">
    <source>
        <dbReference type="EMBL" id="HIQ70731.1"/>
    </source>
</evidence>
<proteinExistence type="predicted"/>